<evidence type="ECO:0000313" key="3">
    <source>
        <dbReference type="EMBL" id="TFH68865.1"/>
    </source>
</evidence>
<dbReference type="PROSITE" id="PS51353">
    <property type="entry name" value="ARSC"/>
    <property type="match status" value="1"/>
</dbReference>
<name>A0A4Y8UJ83_9GAMM</name>
<dbReference type="CDD" id="cd03035">
    <property type="entry name" value="ArsC_Yffb"/>
    <property type="match status" value="1"/>
</dbReference>
<gene>
    <name evidence="3" type="ORF">E3W66_02625</name>
</gene>
<accession>A0A4Y8UJ83</accession>
<dbReference type="AlphaFoldDB" id="A0A4Y8UJ83"/>
<sequence>MVTLYGISNCDTVKKARRWLDEQAVAYRFHDFRKDGLTPAQVDSWLEQVGAETLLNKRGTTWRQLSPEQQQRAAGKQLCALLTEHPAMIKRPLLEAAGRPLLVGFSAERYREHLAG</sequence>
<proteinExistence type="inferred from homology"/>
<organism evidence="3 4">
    <name type="scientific">Gammaproteobacteria bacterium LSUCC0057</name>
    <dbReference type="NCBI Taxonomy" id="2559237"/>
    <lineage>
        <taxon>Bacteria</taxon>
        <taxon>Pseudomonadati</taxon>
        <taxon>Pseudomonadota</taxon>
        <taxon>Gammaproteobacteria</taxon>
        <taxon>Cellvibrionales</taxon>
        <taxon>Porticoccaceae</taxon>
        <taxon>SAR92 clade</taxon>
    </lineage>
</organism>
<dbReference type="SUPFAM" id="SSF52833">
    <property type="entry name" value="Thioredoxin-like"/>
    <property type="match status" value="1"/>
</dbReference>
<dbReference type="InterPro" id="IPR006660">
    <property type="entry name" value="Arsenate_reductase-like"/>
</dbReference>
<keyword evidence="4" id="KW-1185">Reference proteome</keyword>
<protein>
    <submittedName>
        <fullName evidence="3">ArsC family reductase</fullName>
    </submittedName>
</protein>
<comment type="similarity">
    <text evidence="1 2">Belongs to the ArsC family.</text>
</comment>
<dbReference type="NCBIfam" id="TIGR01617">
    <property type="entry name" value="arsC_related"/>
    <property type="match status" value="1"/>
</dbReference>
<dbReference type="PANTHER" id="PTHR30041:SF8">
    <property type="entry name" value="PROTEIN YFFB"/>
    <property type="match status" value="1"/>
</dbReference>
<dbReference type="InterPro" id="IPR036249">
    <property type="entry name" value="Thioredoxin-like_sf"/>
</dbReference>
<dbReference type="PANTHER" id="PTHR30041">
    <property type="entry name" value="ARSENATE REDUCTASE"/>
    <property type="match status" value="1"/>
</dbReference>
<dbReference type="NCBIfam" id="NF008107">
    <property type="entry name" value="PRK10853.1"/>
    <property type="match status" value="1"/>
</dbReference>
<dbReference type="EMBL" id="SPIA01000001">
    <property type="protein sequence ID" value="TFH68865.1"/>
    <property type="molecule type" value="Genomic_DNA"/>
</dbReference>
<dbReference type="Gene3D" id="3.40.30.10">
    <property type="entry name" value="Glutaredoxin"/>
    <property type="match status" value="1"/>
</dbReference>
<dbReference type="InterPro" id="IPR006504">
    <property type="entry name" value="Tscrpt_reg_Spx/MgsR"/>
</dbReference>
<reference evidence="3 4" key="1">
    <citation type="submission" date="2019-03" db="EMBL/GenBank/DDBJ databases">
        <title>Draft genome of Gammaproteobacteria bacterium LSUCC0057, a member of the SAR92 clade.</title>
        <authorList>
            <person name="Lanclos V.C."/>
            <person name="Doiron C."/>
            <person name="Henson M.W."/>
            <person name="Thrash J.C."/>
        </authorList>
    </citation>
    <scope>NUCLEOTIDE SEQUENCE [LARGE SCALE GENOMIC DNA]</scope>
    <source>
        <strain evidence="3 4">LSUCC0057</strain>
    </source>
</reference>
<evidence type="ECO:0000256" key="1">
    <source>
        <dbReference type="ARBA" id="ARBA00007198"/>
    </source>
</evidence>
<evidence type="ECO:0000256" key="2">
    <source>
        <dbReference type="PROSITE-ProRule" id="PRU01282"/>
    </source>
</evidence>
<dbReference type="OrthoDB" id="9803749at2"/>
<dbReference type="Pfam" id="PF03960">
    <property type="entry name" value="ArsC"/>
    <property type="match status" value="1"/>
</dbReference>
<comment type="caution">
    <text evidence="3">The sequence shown here is derived from an EMBL/GenBank/DDBJ whole genome shotgun (WGS) entry which is preliminary data.</text>
</comment>
<dbReference type="Proteomes" id="UP000298133">
    <property type="component" value="Unassembled WGS sequence"/>
</dbReference>
<evidence type="ECO:0000313" key="4">
    <source>
        <dbReference type="Proteomes" id="UP000298133"/>
    </source>
</evidence>